<dbReference type="InterPro" id="IPR013563">
    <property type="entry name" value="Oligopep_ABC_C"/>
</dbReference>
<dbReference type="AlphaFoldDB" id="A0A9Q2P7L7"/>
<dbReference type="PROSITE" id="PS00211">
    <property type="entry name" value="ABC_TRANSPORTER_1"/>
    <property type="match status" value="1"/>
</dbReference>
<dbReference type="InterPro" id="IPR017871">
    <property type="entry name" value="ABC_transporter-like_CS"/>
</dbReference>
<evidence type="ECO:0000313" key="7">
    <source>
        <dbReference type="EMBL" id="MBM2414653.1"/>
    </source>
</evidence>
<dbReference type="InterPro" id="IPR003439">
    <property type="entry name" value="ABC_transporter-like_ATP-bd"/>
</dbReference>
<evidence type="ECO:0000256" key="1">
    <source>
        <dbReference type="ARBA" id="ARBA00004417"/>
    </source>
</evidence>
<keyword evidence="4" id="KW-0547">Nucleotide-binding</keyword>
<comment type="similarity">
    <text evidence="2">Belongs to the ABC transporter superfamily.</text>
</comment>
<dbReference type="GO" id="GO:0055085">
    <property type="term" value="P:transmembrane transport"/>
    <property type="evidence" value="ECO:0007669"/>
    <property type="project" value="UniProtKB-ARBA"/>
</dbReference>
<dbReference type="CDD" id="cd03257">
    <property type="entry name" value="ABC_NikE_OppD_transporters"/>
    <property type="match status" value="1"/>
</dbReference>
<dbReference type="PROSITE" id="PS50893">
    <property type="entry name" value="ABC_TRANSPORTER_2"/>
    <property type="match status" value="1"/>
</dbReference>
<evidence type="ECO:0000313" key="9">
    <source>
        <dbReference type="Proteomes" id="UP000755667"/>
    </source>
</evidence>
<gene>
    <name evidence="7" type="ORF">JQX41_20215</name>
    <name evidence="8" type="ORF">JQX48_20235</name>
</gene>
<reference evidence="7 10" key="1">
    <citation type="submission" date="2021-01" db="EMBL/GenBank/DDBJ databases">
        <title>Diatom-associated Roseobacters Show Island Model of Population Structure.</title>
        <authorList>
            <person name="Qu L."/>
            <person name="Feng X."/>
            <person name="Chen Y."/>
            <person name="Li L."/>
            <person name="Wang X."/>
            <person name="Hu Z."/>
            <person name="Wang H."/>
            <person name="Luo H."/>
        </authorList>
    </citation>
    <scope>NUCLEOTIDE SEQUENCE</scope>
    <source>
        <strain evidence="8 10">CC28-63</strain>
        <strain evidence="7">CC28-69</strain>
    </source>
</reference>
<dbReference type="NCBIfam" id="TIGR01727">
    <property type="entry name" value="oligo_HPY"/>
    <property type="match status" value="1"/>
</dbReference>
<comment type="subcellular location">
    <subcellularLocation>
        <location evidence="1">Cell inner membrane</location>
        <topology evidence="1">Peripheral membrane protein</topology>
    </subcellularLocation>
</comment>
<protein>
    <submittedName>
        <fullName evidence="7">ABC transporter ATP-binding protein</fullName>
    </submittedName>
</protein>
<dbReference type="Proteomes" id="UP000755667">
    <property type="component" value="Unassembled WGS sequence"/>
</dbReference>
<evidence type="ECO:0000259" key="6">
    <source>
        <dbReference type="PROSITE" id="PS50893"/>
    </source>
</evidence>
<dbReference type="Pfam" id="PF00005">
    <property type="entry name" value="ABC_tran"/>
    <property type="match status" value="1"/>
</dbReference>
<proteinExistence type="inferred from homology"/>
<dbReference type="InterPro" id="IPR050319">
    <property type="entry name" value="ABC_transp_ATP-bind"/>
</dbReference>
<keyword evidence="10" id="KW-1185">Reference proteome</keyword>
<comment type="caution">
    <text evidence="7">The sequence shown here is derived from an EMBL/GenBank/DDBJ whole genome shotgun (WGS) entry which is preliminary data.</text>
</comment>
<name>A0A9Q2P7L7_9RHOB</name>
<dbReference type="EMBL" id="JAFBXF010000017">
    <property type="protein sequence ID" value="MBM2419324.1"/>
    <property type="molecule type" value="Genomic_DNA"/>
</dbReference>
<evidence type="ECO:0000256" key="4">
    <source>
        <dbReference type="ARBA" id="ARBA00022741"/>
    </source>
</evidence>
<dbReference type="SMART" id="SM00382">
    <property type="entry name" value="AAA"/>
    <property type="match status" value="1"/>
</dbReference>
<accession>A0A9Q2P7L7</accession>
<dbReference type="GO" id="GO:0015833">
    <property type="term" value="P:peptide transport"/>
    <property type="evidence" value="ECO:0007669"/>
    <property type="project" value="InterPro"/>
</dbReference>
<keyword evidence="3" id="KW-0813">Transport</keyword>
<evidence type="ECO:0000313" key="10">
    <source>
        <dbReference type="Proteomes" id="UP000809440"/>
    </source>
</evidence>
<feature type="domain" description="ABC transporter" evidence="6">
    <location>
        <begin position="6"/>
        <end position="250"/>
    </location>
</feature>
<dbReference type="SUPFAM" id="SSF52540">
    <property type="entry name" value="P-loop containing nucleoside triphosphate hydrolases"/>
    <property type="match status" value="1"/>
</dbReference>
<dbReference type="FunFam" id="3.40.50.300:FF:000016">
    <property type="entry name" value="Oligopeptide ABC transporter ATP-binding component"/>
    <property type="match status" value="1"/>
</dbReference>
<dbReference type="EMBL" id="JAFBXE010000017">
    <property type="protein sequence ID" value="MBM2414653.1"/>
    <property type="molecule type" value="Genomic_DNA"/>
</dbReference>
<evidence type="ECO:0000256" key="5">
    <source>
        <dbReference type="ARBA" id="ARBA00022840"/>
    </source>
</evidence>
<dbReference type="Gene3D" id="3.40.50.300">
    <property type="entry name" value="P-loop containing nucleotide triphosphate hydrolases"/>
    <property type="match status" value="1"/>
</dbReference>
<dbReference type="GO" id="GO:0005886">
    <property type="term" value="C:plasma membrane"/>
    <property type="evidence" value="ECO:0007669"/>
    <property type="project" value="UniProtKB-SubCell"/>
</dbReference>
<dbReference type="RefSeq" id="WP_138487584.1">
    <property type="nucleotide sequence ID" value="NZ_JAFBWU010000017.1"/>
</dbReference>
<keyword evidence="5 7" id="KW-0067">ATP-binding</keyword>
<dbReference type="PANTHER" id="PTHR43776">
    <property type="entry name" value="TRANSPORT ATP-BINDING PROTEIN"/>
    <property type="match status" value="1"/>
</dbReference>
<dbReference type="Pfam" id="PF08352">
    <property type="entry name" value="oligo_HPY"/>
    <property type="match status" value="1"/>
</dbReference>
<organism evidence="7 9">
    <name type="scientific">Marivita cryptomonadis</name>
    <dbReference type="NCBI Taxonomy" id="505252"/>
    <lineage>
        <taxon>Bacteria</taxon>
        <taxon>Pseudomonadati</taxon>
        <taxon>Pseudomonadota</taxon>
        <taxon>Alphaproteobacteria</taxon>
        <taxon>Rhodobacterales</taxon>
        <taxon>Roseobacteraceae</taxon>
        <taxon>Marivita</taxon>
    </lineage>
</organism>
<dbReference type="InterPro" id="IPR027417">
    <property type="entry name" value="P-loop_NTPase"/>
</dbReference>
<evidence type="ECO:0000256" key="3">
    <source>
        <dbReference type="ARBA" id="ARBA00022448"/>
    </source>
</evidence>
<sequence>MTNPVLKVRGLCKHFPVGGKQFVNAVNHVDLNISPGETLGMVGESGSGKSTIGRVILRLSEPTEGSIEFNGQDITHLPKSKVRPLRRDMQMVFQDPWSALNPRMRIRDLIAEPIKLHMPLSRSERHDRTEDLARRVNLSTSFLNRTPANLSGGQLQRVCIARAIATDPKLIVLDEPTSSLDLSVRAGILELLAEIREETKAAMLFISHDLGTVRMISDRIAVLYLGEVVEQGQAEALFETPAHPYTQALLSAHLPADPRIKVTRHVLGGEVPSPIALPPGCKFHTRCPVAIDRCSSVVPGTLTVPTGQEARCLRIPDGGNIIQRKEIA</sequence>
<dbReference type="InterPro" id="IPR003593">
    <property type="entry name" value="AAA+_ATPase"/>
</dbReference>
<dbReference type="Proteomes" id="UP000809440">
    <property type="component" value="Unassembled WGS sequence"/>
</dbReference>
<dbReference type="PANTHER" id="PTHR43776:SF7">
    <property type="entry name" value="D,D-DIPEPTIDE TRANSPORT ATP-BINDING PROTEIN DDPF-RELATED"/>
    <property type="match status" value="1"/>
</dbReference>
<dbReference type="GO" id="GO:0005524">
    <property type="term" value="F:ATP binding"/>
    <property type="evidence" value="ECO:0007669"/>
    <property type="project" value="UniProtKB-KW"/>
</dbReference>
<dbReference type="GO" id="GO:0016887">
    <property type="term" value="F:ATP hydrolysis activity"/>
    <property type="evidence" value="ECO:0007669"/>
    <property type="project" value="InterPro"/>
</dbReference>
<evidence type="ECO:0000313" key="8">
    <source>
        <dbReference type="EMBL" id="MBM2419324.1"/>
    </source>
</evidence>
<evidence type="ECO:0000256" key="2">
    <source>
        <dbReference type="ARBA" id="ARBA00005417"/>
    </source>
</evidence>